<dbReference type="GO" id="GO:0004553">
    <property type="term" value="F:hydrolase activity, hydrolyzing O-glycosyl compounds"/>
    <property type="evidence" value="ECO:0007669"/>
    <property type="project" value="TreeGrafter"/>
</dbReference>
<dbReference type="PATRIC" id="fig|42253.5.peg.3838"/>
<proteinExistence type="predicted"/>
<dbReference type="Proteomes" id="UP000069205">
    <property type="component" value="Chromosome"/>
</dbReference>
<evidence type="ECO:0000313" key="3">
    <source>
        <dbReference type="EMBL" id="ALA60280.1"/>
    </source>
</evidence>
<gene>
    <name evidence="3" type="ORF">NITMOv2_3893</name>
</gene>
<dbReference type="SUPFAM" id="SSF48208">
    <property type="entry name" value="Six-hairpin glycosidases"/>
    <property type="match status" value="1"/>
</dbReference>
<evidence type="ECO:0000259" key="1">
    <source>
        <dbReference type="Pfam" id="PF00723"/>
    </source>
</evidence>
<accession>A0A0K2GH41</accession>
<dbReference type="PANTHER" id="PTHR31616">
    <property type="entry name" value="TREHALASE"/>
    <property type="match status" value="1"/>
</dbReference>
<evidence type="ECO:0000259" key="2">
    <source>
        <dbReference type="Pfam" id="PF19291"/>
    </source>
</evidence>
<sequence length="610" mass="66904">MMAPSAMKPILHTDGYLPIADYGLVGDGATAALVGRDGSVAWLCLPRFDAPPLFCSLLDAVDGGAFTISPDGLLASGQWYEPDSAVLITDLQSATGRVRLTDFCPLMAGADLTEDVPATRRELLRRATVVDGTVRLRIDIAPRGGGEAEPRDGGLRIRCRALPELNLYLSSTVPLTGLRTWITLKAGQSAHLLLRWRQSHTHLDHFEPAKLYDDTVSVWRRWLAALEYRGPQAALVRRSAITIKLLDHFENGAIVAAPTSSLPERMGGTRNWDYRYAWVRDAAFSVYALHRIGLSHEAAGFLGWVLDAVERDGRPRVMYNLDGGMPPTEREDPGLEGYRRSRPVRWGNAAAAQRQHDVYGEILDCAYQWAAHHGEIPETLWARLAKLADAAGREWREPDHGIWEVRTSGRPFTYSAAMCQVALERAARLADRFKLAGSIDAWRRTAAEIERAVLTEAWDPAIGSLTEHLGGGGLDASLLALPLRRVVRADDPKMVATTRAIVERLGAGNGLLYRYLPEDSPDGLPGHEGAFLLCSFWLVDNWAKQGRLDDALELYDSLCARAGPLGLLPEEIDPDTGAFLGNYPQAFSHIGVISSGVNLAKLFQQAGRTV</sequence>
<name>A0A0K2GH41_NITMO</name>
<dbReference type="KEGG" id="nmv:NITMOv2_3893"/>
<dbReference type="InterPro" id="IPR045582">
    <property type="entry name" value="Trehalase-like_N"/>
</dbReference>
<dbReference type="PANTHER" id="PTHR31616:SF0">
    <property type="entry name" value="GLUCAN 1,4-ALPHA-GLUCOSIDASE"/>
    <property type="match status" value="1"/>
</dbReference>
<dbReference type="InterPro" id="IPR012341">
    <property type="entry name" value="6hp_glycosidase-like_sf"/>
</dbReference>
<feature type="domain" description="Trehalase-like N-terminal" evidence="2">
    <location>
        <begin position="17"/>
        <end position="143"/>
    </location>
</feature>
<organism evidence="3 4">
    <name type="scientific">Nitrospira moscoviensis</name>
    <dbReference type="NCBI Taxonomy" id="42253"/>
    <lineage>
        <taxon>Bacteria</taxon>
        <taxon>Pseudomonadati</taxon>
        <taxon>Nitrospirota</taxon>
        <taxon>Nitrospiria</taxon>
        <taxon>Nitrospirales</taxon>
        <taxon>Nitrospiraceae</taxon>
        <taxon>Nitrospira</taxon>
    </lineage>
</organism>
<dbReference type="Gene3D" id="1.50.10.10">
    <property type="match status" value="1"/>
</dbReference>
<dbReference type="EMBL" id="CP011801">
    <property type="protein sequence ID" value="ALA60280.1"/>
    <property type="molecule type" value="Genomic_DNA"/>
</dbReference>
<keyword evidence="4" id="KW-1185">Reference proteome</keyword>
<dbReference type="InterPro" id="IPR008928">
    <property type="entry name" value="6-hairpin_glycosidase_sf"/>
</dbReference>
<dbReference type="AlphaFoldDB" id="A0A0K2GH41"/>
<protein>
    <submittedName>
        <fullName evidence="3">Glycoside hydrolase 15-related protein</fullName>
    </submittedName>
</protein>
<evidence type="ECO:0000313" key="4">
    <source>
        <dbReference type="Proteomes" id="UP000069205"/>
    </source>
</evidence>
<dbReference type="RefSeq" id="WP_202967257.1">
    <property type="nucleotide sequence ID" value="NZ_CP011801.1"/>
</dbReference>
<feature type="domain" description="GH15-like" evidence="1">
    <location>
        <begin position="235"/>
        <end position="595"/>
    </location>
</feature>
<dbReference type="Pfam" id="PF00723">
    <property type="entry name" value="Glyco_hydro_15"/>
    <property type="match status" value="1"/>
</dbReference>
<dbReference type="InterPro" id="IPR011613">
    <property type="entry name" value="GH15-like"/>
</dbReference>
<keyword evidence="3" id="KW-0378">Hydrolase</keyword>
<dbReference type="GO" id="GO:0005975">
    <property type="term" value="P:carbohydrate metabolic process"/>
    <property type="evidence" value="ECO:0007669"/>
    <property type="project" value="InterPro"/>
</dbReference>
<dbReference type="STRING" id="42253.NITMOv2_3893"/>
<reference evidence="3 4" key="1">
    <citation type="journal article" date="2015" name="Proc. Natl. Acad. Sci. U.S.A.">
        <title>Expanded metabolic versatility of ubiquitous nitrite-oxidizing bacteria from the genus Nitrospira.</title>
        <authorList>
            <person name="Koch H."/>
            <person name="Lucker S."/>
            <person name="Albertsen M."/>
            <person name="Kitzinger K."/>
            <person name="Herbold C."/>
            <person name="Spieck E."/>
            <person name="Nielsen P.H."/>
            <person name="Wagner M."/>
            <person name="Daims H."/>
        </authorList>
    </citation>
    <scope>NUCLEOTIDE SEQUENCE [LARGE SCALE GENOMIC DNA]</scope>
    <source>
        <strain evidence="3 4">NSP M-1</strain>
    </source>
</reference>
<dbReference type="Pfam" id="PF19291">
    <property type="entry name" value="TREH_N"/>
    <property type="match status" value="1"/>
</dbReference>